<dbReference type="RefSeq" id="WP_117381868.1">
    <property type="nucleotide sequence ID" value="NZ_QWDE01000001.1"/>
</dbReference>
<reference evidence="3 4" key="1">
    <citation type="submission" date="2018-08" db="EMBL/GenBank/DDBJ databases">
        <title>Mucilaginibacter terrae sp. nov., isolated from manganese diggings.</title>
        <authorList>
            <person name="Huang Y."/>
            <person name="Zhou Z."/>
        </authorList>
    </citation>
    <scope>NUCLEOTIDE SEQUENCE [LARGE SCALE GENOMIC DNA]</scope>
    <source>
        <strain evidence="3 4">ZH6</strain>
    </source>
</reference>
<feature type="chain" id="PRO_5017743651" description="DUF3300 domain-containing protein" evidence="2">
    <location>
        <begin position="25"/>
        <end position="169"/>
    </location>
</feature>
<evidence type="ECO:0000256" key="2">
    <source>
        <dbReference type="SAM" id="SignalP"/>
    </source>
</evidence>
<dbReference type="OrthoDB" id="799522at2"/>
<organism evidence="3 4">
    <name type="scientific">Mucilaginibacter terrenus</name>
    <dbReference type="NCBI Taxonomy" id="2482727"/>
    <lineage>
        <taxon>Bacteria</taxon>
        <taxon>Pseudomonadati</taxon>
        <taxon>Bacteroidota</taxon>
        <taxon>Sphingobacteriia</taxon>
        <taxon>Sphingobacteriales</taxon>
        <taxon>Sphingobacteriaceae</taxon>
        <taxon>Mucilaginibacter</taxon>
    </lineage>
</organism>
<keyword evidence="4" id="KW-1185">Reference proteome</keyword>
<sequence>MKKTILRASFLSILALALFTKANAQVSVNLNVGLWNPPAEYSGVDYYYVPDIESYYYVPKHQYVYLDGGNWVWRNTPPPRYGSFNINNGYKVAVNRPQAYRYFTTDRVKYAKYKGNKKQVIVRNNYYNNNTRVVKVKHDNGNHNGWGNGRGNGGGKGHGGGNGHGHGKH</sequence>
<feature type="signal peptide" evidence="2">
    <location>
        <begin position="1"/>
        <end position="24"/>
    </location>
</feature>
<proteinExistence type="predicted"/>
<evidence type="ECO:0008006" key="5">
    <source>
        <dbReference type="Google" id="ProtNLM"/>
    </source>
</evidence>
<name>A0A3E2NVB8_9SPHI</name>
<feature type="compositionally biased region" description="Gly residues" evidence="1">
    <location>
        <begin position="144"/>
        <end position="169"/>
    </location>
</feature>
<evidence type="ECO:0000256" key="1">
    <source>
        <dbReference type="SAM" id="MobiDB-lite"/>
    </source>
</evidence>
<evidence type="ECO:0000313" key="3">
    <source>
        <dbReference type="EMBL" id="RFZ84966.1"/>
    </source>
</evidence>
<dbReference type="AlphaFoldDB" id="A0A3E2NVB8"/>
<keyword evidence="2" id="KW-0732">Signal</keyword>
<feature type="region of interest" description="Disordered" evidence="1">
    <location>
        <begin position="138"/>
        <end position="169"/>
    </location>
</feature>
<accession>A0A3E2NVB8</accession>
<evidence type="ECO:0000313" key="4">
    <source>
        <dbReference type="Proteomes" id="UP000260823"/>
    </source>
</evidence>
<gene>
    <name evidence="3" type="ORF">DYU05_04995</name>
</gene>
<comment type="caution">
    <text evidence="3">The sequence shown here is derived from an EMBL/GenBank/DDBJ whole genome shotgun (WGS) entry which is preliminary data.</text>
</comment>
<protein>
    <recommendedName>
        <fullName evidence="5">DUF3300 domain-containing protein</fullName>
    </recommendedName>
</protein>
<dbReference type="Proteomes" id="UP000260823">
    <property type="component" value="Unassembled WGS sequence"/>
</dbReference>
<dbReference type="EMBL" id="QWDE01000001">
    <property type="protein sequence ID" value="RFZ84966.1"/>
    <property type="molecule type" value="Genomic_DNA"/>
</dbReference>